<dbReference type="Pfam" id="PF00043">
    <property type="entry name" value="GST_C"/>
    <property type="match status" value="1"/>
</dbReference>
<dbReference type="GO" id="GO:0004364">
    <property type="term" value="F:glutathione transferase activity"/>
    <property type="evidence" value="ECO:0007669"/>
    <property type="project" value="UniProtKB-EC"/>
</dbReference>
<dbReference type="CDD" id="cd03058">
    <property type="entry name" value="GST_N_Tau"/>
    <property type="match status" value="1"/>
</dbReference>
<dbReference type="Gene3D" id="1.20.1050.10">
    <property type="match status" value="1"/>
</dbReference>
<dbReference type="InterPro" id="IPR040079">
    <property type="entry name" value="Glutathione_S-Trfase"/>
</dbReference>
<dbReference type="PANTHER" id="PTHR11260">
    <property type="entry name" value="GLUTATHIONE S-TRANSFERASE, GST, SUPERFAMILY, GST DOMAIN CONTAINING"/>
    <property type="match status" value="1"/>
</dbReference>
<comment type="similarity">
    <text evidence="4">Belongs to the GST superfamily.</text>
</comment>
<dbReference type="InterPro" id="IPR045074">
    <property type="entry name" value="GST_C_Tau"/>
</dbReference>
<evidence type="ECO:0000256" key="4">
    <source>
        <dbReference type="RuleBase" id="RU003494"/>
    </source>
</evidence>
<dbReference type="InterPro" id="IPR036282">
    <property type="entry name" value="Glutathione-S-Trfase_C_sf"/>
</dbReference>
<organism evidence="7 8">
    <name type="scientific">Morella rubra</name>
    <name type="common">Chinese bayberry</name>
    <dbReference type="NCBI Taxonomy" id="262757"/>
    <lineage>
        <taxon>Eukaryota</taxon>
        <taxon>Viridiplantae</taxon>
        <taxon>Streptophyta</taxon>
        <taxon>Embryophyta</taxon>
        <taxon>Tracheophyta</taxon>
        <taxon>Spermatophyta</taxon>
        <taxon>Magnoliopsida</taxon>
        <taxon>eudicotyledons</taxon>
        <taxon>Gunneridae</taxon>
        <taxon>Pentapetalae</taxon>
        <taxon>rosids</taxon>
        <taxon>fabids</taxon>
        <taxon>Fagales</taxon>
        <taxon>Myricaceae</taxon>
        <taxon>Morella</taxon>
    </lineage>
</organism>
<dbReference type="EMBL" id="RXIC02000026">
    <property type="protein sequence ID" value="KAB1203291.1"/>
    <property type="molecule type" value="Genomic_DNA"/>
</dbReference>
<dbReference type="InterPro" id="IPR004046">
    <property type="entry name" value="GST_C"/>
</dbReference>
<dbReference type="PROSITE" id="PS50404">
    <property type="entry name" value="GST_NTER"/>
    <property type="match status" value="1"/>
</dbReference>
<keyword evidence="8" id="KW-1185">Reference proteome</keyword>
<evidence type="ECO:0000256" key="3">
    <source>
        <dbReference type="ARBA" id="ARBA00047960"/>
    </source>
</evidence>
<protein>
    <recommendedName>
        <fullName evidence="1">glutathione transferase</fullName>
        <ecNumber evidence="1">2.5.1.18</ecNumber>
    </recommendedName>
</protein>
<evidence type="ECO:0000259" key="5">
    <source>
        <dbReference type="PROSITE" id="PS50404"/>
    </source>
</evidence>
<accession>A0A6A1UST6</accession>
<proteinExistence type="inferred from homology"/>
<dbReference type="PANTHER" id="PTHR11260:SF676">
    <property type="entry name" value="GLUTATHIONE S-TRANSFERASE U8"/>
    <property type="match status" value="1"/>
</dbReference>
<dbReference type="SUPFAM" id="SSF52833">
    <property type="entry name" value="Thioredoxin-like"/>
    <property type="match status" value="1"/>
</dbReference>
<dbReference type="SFLD" id="SFLDS00019">
    <property type="entry name" value="Glutathione_Transferase_(cytos"/>
    <property type="match status" value="1"/>
</dbReference>
<dbReference type="Proteomes" id="UP000516437">
    <property type="component" value="Chromosome 8"/>
</dbReference>
<dbReference type="CDD" id="cd03185">
    <property type="entry name" value="GST_C_Tau"/>
    <property type="match status" value="1"/>
</dbReference>
<reference evidence="7 8" key="1">
    <citation type="journal article" date="2019" name="Plant Biotechnol. J.">
        <title>The red bayberry genome and genetic basis of sex determination.</title>
        <authorList>
            <person name="Jia H.M."/>
            <person name="Jia H.J."/>
            <person name="Cai Q.L."/>
            <person name="Wang Y."/>
            <person name="Zhao H.B."/>
            <person name="Yang W.F."/>
            <person name="Wang G.Y."/>
            <person name="Li Y.H."/>
            <person name="Zhan D.L."/>
            <person name="Shen Y.T."/>
            <person name="Niu Q.F."/>
            <person name="Chang L."/>
            <person name="Qiu J."/>
            <person name="Zhao L."/>
            <person name="Xie H.B."/>
            <person name="Fu W.Y."/>
            <person name="Jin J."/>
            <person name="Li X.W."/>
            <person name="Jiao Y."/>
            <person name="Zhou C.C."/>
            <person name="Tu T."/>
            <person name="Chai C.Y."/>
            <person name="Gao J.L."/>
            <person name="Fan L.J."/>
            <person name="van de Weg E."/>
            <person name="Wang J.Y."/>
            <person name="Gao Z.S."/>
        </authorList>
    </citation>
    <scope>NUCLEOTIDE SEQUENCE [LARGE SCALE GENOMIC DNA]</scope>
    <source>
        <tissue evidence="7">Leaves</tissue>
    </source>
</reference>
<dbReference type="SFLD" id="SFLDG00358">
    <property type="entry name" value="Main_(cytGST)"/>
    <property type="match status" value="1"/>
</dbReference>
<gene>
    <name evidence="7" type="ORF">CJ030_MR8G003104</name>
</gene>
<dbReference type="Gene3D" id="3.40.30.10">
    <property type="entry name" value="Glutaredoxin"/>
    <property type="match status" value="1"/>
</dbReference>
<evidence type="ECO:0000256" key="2">
    <source>
        <dbReference type="ARBA" id="ARBA00022679"/>
    </source>
</evidence>
<evidence type="ECO:0000313" key="8">
    <source>
        <dbReference type="Proteomes" id="UP000516437"/>
    </source>
</evidence>
<evidence type="ECO:0000256" key="1">
    <source>
        <dbReference type="ARBA" id="ARBA00012452"/>
    </source>
</evidence>
<dbReference type="AlphaFoldDB" id="A0A6A1UST6"/>
<keyword evidence="2 7" id="KW-0808">Transferase</keyword>
<dbReference type="InterPro" id="IPR010987">
    <property type="entry name" value="Glutathione-S-Trfase_C-like"/>
</dbReference>
<evidence type="ECO:0000259" key="6">
    <source>
        <dbReference type="PROSITE" id="PS50405"/>
    </source>
</evidence>
<evidence type="ECO:0000313" key="7">
    <source>
        <dbReference type="EMBL" id="KAB1203291.1"/>
    </source>
</evidence>
<dbReference type="GO" id="GO:0006749">
    <property type="term" value="P:glutathione metabolic process"/>
    <property type="evidence" value="ECO:0007669"/>
    <property type="project" value="InterPro"/>
</dbReference>
<dbReference type="PROSITE" id="PS50405">
    <property type="entry name" value="GST_CTER"/>
    <property type="match status" value="1"/>
</dbReference>
<dbReference type="Pfam" id="PF02798">
    <property type="entry name" value="GST_N"/>
    <property type="match status" value="1"/>
</dbReference>
<dbReference type="OrthoDB" id="202840at2759"/>
<dbReference type="GO" id="GO:0005737">
    <property type="term" value="C:cytoplasm"/>
    <property type="evidence" value="ECO:0007669"/>
    <property type="project" value="TreeGrafter"/>
</dbReference>
<feature type="domain" description="GST C-terminal" evidence="6">
    <location>
        <begin position="87"/>
        <end position="215"/>
    </location>
</feature>
<feature type="domain" description="GST N-terminal" evidence="5">
    <location>
        <begin position="3"/>
        <end position="82"/>
    </location>
</feature>
<dbReference type="InterPro" id="IPR036249">
    <property type="entry name" value="Thioredoxin-like_sf"/>
</dbReference>
<comment type="catalytic activity">
    <reaction evidence="3">
        <text>RX + glutathione = an S-substituted glutathione + a halide anion + H(+)</text>
        <dbReference type="Rhea" id="RHEA:16437"/>
        <dbReference type="ChEBI" id="CHEBI:15378"/>
        <dbReference type="ChEBI" id="CHEBI:16042"/>
        <dbReference type="ChEBI" id="CHEBI:17792"/>
        <dbReference type="ChEBI" id="CHEBI:57925"/>
        <dbReference type="ChEBI" id="CHEBI:90779"/>
        <dbReference type="EC" id="2.5.1.18"/>
    </reaction>
</comment>
<dbReference type="FunFam" id="3.40.30.10:FF:000014">
    <property type="entry name" value="Tau class glutathione S-transferase"/>
    <property type="match status" value="1"/>
</dbReference>
<dbReference type="SFLD" id="SFLDG01152">
    <property type="entry name" value="Main.3:_Omega-_and_Tau-like"/>
    <property type="match status" value="1"/>
</dbReference>
<dbReference type="FunFam" id="1.20.1050.10:FF:000012">
    <property type="entry name" value="Tau class glutathione S-transferase"/>
    <property type="match status" value="1"/>
</dbReference>
<name>A0A6A1UST6_9ROSI</name>
<sequence length="223" mass="25531">MAEEVVLFGVWASPFSQRVKTTLTLKGVQFKYIEEDLNNKSASLLQYNPVNKNIPVLVHNGKPIVESLVILEYIDETWEEYPLLPRDPHKKANAHFWAKFIDEKFLPGMRKACWGEENEREKAVEEASELLQLLENNLAEKRFFGGETQFGMVDIVANVIGLWLGAFEEGSGVELVTRDKFPKLCNWIDEFVSSSITKESLPPRDELTLFLRKRFGSANHVSK</sequence>
<comment type="caution">
    <text evidence="7">The sequence shown here is derived from an EMBL/GenBank/DDBJ whole genome shotgun (WGS) entry which is preliminary data.</text>
</comment>
<dbReference type="EC" id="2.5.1.18" evidence="1"/>
<dbReference type="InterPro" id="IPR045073">
    <property type="entry name" value="Omega/Tau-like"/>
</dbReference>
<dbReference type="SUPFAM" id="SSF47616">
    <property type="entry name" value="GST C-terminal domain-like"/>
    <property type="match status" value="1"/>
</dbReference>
<dbReference type="InterPro" id="IPR004045">
    <property type="entry name" value="Glutathione_S-Trfase_N"/>
</dbReference>